<evidence type="ECO:0000313" key="2">
    <source>
        <dbReference type="EMBL" id="KAJ7390266.1"/>
    </source>
</evidence>
<gene>
    <name evidence="2" type="ORF">OS493_026139</name>
</gene>
<comment type="caution">
    <text evidence="2">The sequence shown here is derived from an EMBL/GenBank/DDBJ whole genome shotgun (WGS) entry which is preliminary data.</text>
</comment>
<dbReference type="AlphaFoldDB" id="A0A9X0D8B2"/>
<name>A0A9X0D8B2_9CNID</name>
<feature type="compositionally biased region" description="Basic residues" evidence="1">
    <location>
        <begin position="700"/>
        <end position="709"/>
    </location>
</feature>
<evidence type="ECO:0000313" key="3">
    <source>
        <dbReference type="Proteomes" id="UP001163046"/>
    </source>
</evidence>
<sequence>MEAYVQKLELTNSAKQKYPLVLLTLMKRYAEDLIWTNKIEEGGRVFRFIVDLTEDRADASALRKVAKRRLGFLNKDGFDRFGKNKLFAPLSKWSAIKKEVEAFRVNAQSYEDAYNDVKVSIERQDDLKQVLQALPVAASIQVRAQKDRLEEARTVSLKEKGLYVDSIDQLEGQMKLFLEETVAQLPDVYDKAQFNTQDLFAILQGVTGFFGGIAGKDPFASIGAAVEVVGNFATKCNTGPLKELISKAEKWLTFGKEYQALENSSDLDFDKVDIGSVPEVMKANLEMNKEALAADLVCLLDERSLPRNKAKLEQQIANFFIVGATRIDLIAKIVDLDNDIGGFNFDIDNLEKTANEIESLRNSPDSPIADDIQQTFLDDLLESYRQMETRFARKLYKFYKAFEFQSLWNLDSKMAQYQQLASSAAEGTGRLRAVLELTKALQDINDIESKARTRCFTKFHHTTDTHKWSFDSDKDGAFFDELHKGQTRFTIRIADTSGTSYNLRLLKMYVELYGDDSQGDGFPAKVYLNLRHMAASYFRDESDTVKEFRQPLGSTRKFQYNRFAITDENKCNEEKKNGNGDSLFCMDKGDTRFQPMCCHYLSDLPCDADIQLGAQECQSPFGTYEFSIPIDKELACDSSTVTDQNCKDFDRTMFTKMNVWVSYLYWSGAYPTGPDDERCNRLQSPSSKSKVRWPKPQLILKHKPKHQKE</sequence>
<reference evidence="2" key="1">
    <citation type="submission" date="2023-01" db="EMBL/GenBank/DDBJ databases">
        <title>Genome assembly of the deep-sea coral Lophelia pertusa.</title>
        <authorList>
            <person name="Herrera S."/>
            <person name="Cordes E."/>
        </authorList>
    </citation>
    <scope>NUCLEOTIDE SEQUENCE</scope>
    <source>
        <strain evidence="2">USNM1676648</strain>
        <tissue evidence="2">Polyp</tissue>
    </source>
</reference>
<protein>
    <submittedName>
        <fullName evidence="2">Uncharacterized protein</fullName>
    </submittedName>
</protein>
<dbReference type="EMBL" id="MU825418">
    <property type="protein sequence ID" value="KAJ7390266.1"/>
    <property type="molecule type" value="Genomic_DNA"/>
</dbReference>
<dbReference type="OrthoDB" id="5984001at2759"/>
<proteinExistence type="predicted"/>
<organism evidence="2 3">
    <name type="scientific">Desmophyllum pertusum</name>
    <dbReference type="NCBI Taxonomy" id="174260"/>
    <lineage>
        <taxon>Eukaryota</taxon>
        <taxon>Metazoa</taxon>
        <taxon>Cnidaria</taxon>
        <taxon>Anthozoa</taxon>
        <taxon>Hexacorallia</taxon>
        <taxon>Scleractinia</taxon>
        <taxon>Caryophylliina</taxon>
        <taxon>Caryophylliidae</taxon>
        <taxon>Desmophyllum</taxon>
    </lineage>
</organism>
<keyword evidence="3" id="KW-1185">Reference proteome</keyword>
<dbReference type="Proteomes" id="UP001163046">
    <property type="component" value="Unassembled WGS sequence"/>
</dbReference>
<feature type="region of interest" description="Disordered" evidence="1">
    <location>
        <begin position="677"/>
        <end position="709"/>
    </location>
</feature>
<evidence type="ECO:0000256" key="1">
    <source>
        <dbReference type="SAM" id="MobiDB-lite"/>
    </source>
</evidence>
<accession>A0A9X0D8B2</accession>